<evidence type="ECO:0000313" key="4">
    <source>
        <dbReference type="EMBL" id="OKO92688.1"/>
    </source>
</evidence>
<dbReference type="PROSITE" id="PS50088">
    <property type="entry name" value="ANK_REPEAT"/>
    <property type="match status" value="2"/>
</dbReference>
<dbReference type="EMBL" id="MNBE01000740">
    <property type="protein sequence ID" value="OKO92688.1"/>
    <property type="molecule type" value="Genomic_DNA"/>
</dbReference>
<dbReference type="STRING" id="1316194.A0A1Q5SXE2"/>
<feature type="repeat" description="ANK" evidence="3">
    <location>
        <begin position="166"/>
        <end position="198"/>
    </location>
</feature>
<dbReference type="SMART" id="SM00248">
    <property type="entry name" value="ANK"/>
    <property type="match status" value="3"/>
</dbReference>
<dbReference type="PANTHER" id="PTHR24198:SF165">
    <property type="entry name" value="ANKYRIN REPEAT-CONTAINING PROTEIN-RELATED"/>
    <property type="match status" value="1"/>
</dbReference>
<dbReference type="InterPro" id="IPR002110">
    <property type="entry name" value="Ankyrin_rpt"/>
</dbReference>
<accession>A0A1Q5SXE2</accession>
<feature type="repeat" description="ANK" evidence="3">
    <location>
        <begin position="199"/>
        <end position="231"/>
    </location>
</feature>
<dbReference type="Gene3D" id="1.25.40.20">
    <property type="entry name" value="Ankyrin repeat-containing domain"/>
    <property type="match status" value="1"/>
</dbReference>
<organism evidence="4 5">
    <name type="scientific">Penicillium subrubescens</name>
    <dbReference type="NCBI Taxonomy" id="1316194"/>
    <lineage>
        <taxon>Eukaryota</taxon>
        <taxon>Fungi</taxon>
        <taxon>Dikarya</taxon>
        <taxon>Ascomycota</taxon>
        <taxon>Pezizomycotina</taxon>
        <taxon>Eurotiomycetes</taxon>
        <taxon>Eurotiomycetidae</taxon>
        <taxon>Eurotiales</taxon>
        <taxon>Aspergillaceae</taxon>
        <taxon>Penicillium</taxon>
    </lineage>
</organism>
<proteinExistence type="predicted"/>
<dbReference type="Pfam" id="PF12796">
    <property type="entry name" value="Ank_2"/>
    <property type="match status" value="1"/>
</dbReference>
<dbReference type="Proteomes" id="UP000186955">
    <property type="component" value="Unassembled WGS sequence"/>
</dbReference>
<reference evidence="4 5" key="1">
    <citation type="submission" date="2016-10" db="EMBL/GenBank/DDBJ databases">
        <title>Genome sequence of the ascomycete fungus Penicillium subrubescens.</title>
        <authorList>
            <person name="De Vries R.P."/>
            <person name="Peng M."/>
            <person name="Dilokpimol A."/>
            <person name="Hilden K."/>
            <person name="Makela M.R."/>
            <person name="Grigoriev I."/>
            <person name="Riley R."/>
            <person name="Granchi Z."/>
        </authorList>
    </citation>
    <scope>NUCLEOTIDE SEQUENCE [LARGE SCALE GENOMIC DNA]</scope>
    <source>
        <strain evidence="4 5">CBS 132785</strain>
    </source>
</reference>
<keyword evidence="1" id="KW-0677">Repeat</keyword>
<dbReference type="AlphaFoldDB" id="A0A1Q5SXE2"/>
<dbReference type="PANTHER" id="PTHR24198">
    <property type="entry name" value="ANKYRIN REPEAT AND PROTEIN KINASE DOMAIN-CONTAINING PROTEIN"/>
    <property type="match status" value="1"/>
</dbReference>
<evidence type="ECO:0000313" key="5">
    <source>
        <dbReference type="Proteomes" id="UP000186955"/>
    </source>
</evidence>
<evidence type="ECO:0000256" key="3">
    <source>
        <dbReference type="PROSITE-ProRule" id="PRU00023"/>
    </source>
</evidence>
<keyword evidence="2 3" id="KW-0040">ANK repeat</keyword>
<sequence>MIEASPECKYFGPDIKFTIQASCGPLLEMCEDGVIQIIHHSLTEFILNFNVEHIGMNQKSRDFAIVDSQAVHRKIARTCINYLTSGCFKTWQFAEFRDHEPEERQSLFLQFYFLRYAILEWPFHVAKAGDDRELLDKLGEFCRDGNHHYEAWNDIWRACQGEDVPRHCSALHVSAYTGLYTLTQYLLSQGSDPDSKDEDGRTPIVYAIMKGRHEIVSLLLRNNASHDVKVETYLHPTKINSLIHYACKLKHVQALCALLDGGMSPVVKDDGLSTSGKYY</sequence>
<evidence type="ECO:0000256" key="2">
    <source>
        <dbReference type="ARBA" id="ARBA00023043"/>
    </source>
</evidence>
<dbReference type="PROSITE" id="PS50297">
    <property type="entry name" value="ANK_REP_REGION"/>
    <property type="match status" value="2"/>
</dbReference>
<keyword evidence="5" id="KW-1185">Reference proteome</keyword>
<dbReference type="SUPFAM" id="SSF48403">
    <property type="entry name" value="Ankyrin repeat"/>
    <property type="match status" value="1"/>
</dbReference>
<gene>
    <name evidence="4" type="ORF">PENSUB_12673</name>
</gene>
<comment type="caution">
    <text evidence="4">The sequence shown here is derived from an EMBL/GenBank/DDBJ whole genome shotgun (WGS) entry which is preliminary data.</text>
</comment>
<dbReference type="InterPro" id="IPR036770">
    <property type="entry name" value="Ankyrin_rpt-contain_sf"/>
</dbReference>
<protein>
    <submittedName>
        <fullName evidence="4">Uncharacterized protein</fullName>
    </submittedName>
</protein>
<evidence type="ECO:0000256" key="1">
    <source>
        <dbReference type="ARBA" id="ARBA00022737"/>
    </source>
</evidence>
<name>A0A1Q5SXE2_9EURO</name>